<evidence type="ECO:0008006" key="5">
    <source>
        <dbReference type="Google" id="ProtNLM"/>
    </source>
</evidence>
<feature type="transmembrane region" description="Helical" evidence="2">
    <location>
        <begin position="76"/>
        <end position="96"/>
    </location>
</feature>
<feature type="transmembrane region" description="Helical" evidence="2">
    <location>
        <begin position="108"/>
        <end position="123"/>
    </location>
</feature>
<keyword evidence="2" id="KW-0472">Membrane</keyword>
<dbReference type="Proteomes" id="UP000051298">
    <property type="component" value="Unassembled WGS sequence"/>
</dbReference>
<keyword evidence="1" id="KW-0175">Coiled coil</keyword>
<keyword evidence="2" id="KW-1133">Transmembrane helix</keyword>
<protein>
    <recommendedName>
        <fullName evidence="5">Holin of 3TMs, for gene-transfer release</fullName>
    </recommendedName>
</protein>
<keyword evidence="2" id="KW-0812">Transmembrane</keyword>
<evidence type="ECO:0000313" key="4">
    <source>
        <dbReference type="Proteomes" id="UP000051298"/>
    </source>
</evidence>
<dbReference type="InterPro" id="IPR021497">
    <property type="entry name" value="GTA_holin_3TM"/>
</dbReference>
<name>A0A0P1FK00_9RHOB</name>
<reference evidence="3 4" key="1">
    <citation type="submission" date="2015-09" db="EMBL/GenBank/DDBJ databases">
        <authorList>
            <consortium name="Swine Surveillance"/>
        </authorList>
    </citation>
    <scope>NUCLEOTIDE SEQUENCE [LARGE SCALE GENOMIC DNA]</scope>
    <source>
        <strain evidence="3 4">CECT 5294</strain>
    </source>
</reference>
<gene>
    <name evidence="3" type="ORF">THS5294_00818</name>
</gene>
<dbReference type="eggNOG" id="ENOG5030784">
    <property type="taxonomic scope" value="Bacteria"/>
</dbReference>
<feature type="coiled-coil region" evidence="1">
    <location>
        <begin position="33"/>
        <end position="60"/>
    </location>
</feature>
<dbReference type="STRING" id="266809.PM03_04430"/>
<evidence type="ECO:0000256" key="1">
    <source>
        <dbReference type="SAM" id="Coils"/>
    </source>
</evidence>
<dbReference type="EMBL" id="CYRX01000010">
    <property type="protein sequence ID" value="CUH59532.1"/>
    <property type="molecule type" value="Genomic_DNA"/>
</dbReference>
<dbReference type="AlphaFoldDB" id="A0A0P1FK00"/>
<dbReference type="RefSeq" id="WP_082644940.1">
    <property type="nucleotide sequence ID" value="NZ_CYRX01000010.1"/>
</dbReference>
<sequence length="179" mass="19863">MSLIGKIFGGSEAVTALGSTAQGVAEVFTPNATRKMELNHEAQQSALSQLETEMKTIRDDWFDRFVNGLNRLPRPLLALGTLGLFVYAMMDPIAFAQRMAGLAYIPDPLWWLLGAIVSFYFGAREMHYFRNPLRAGVAAHETVISAWRNSKKSSKTEAKKVDLEVEENPALSAWQAGQE</sequence>
<evidence type="ECO:0000256" key="2">
    <source>
        <dbReference type="SAM" id="Phobius"/>
    </source>
</evidence>
<organism evidence="3 4">
    <name type="scientific">Thalassobacter stenotrophicus</name>
    <dbReference type="NCBI Taxonomy" id="266809"/>
    <lineage>
        <taxon>Bacteria</taxon>
        <taxon>Pseudomonadati</taxon>
        <taxon>Pseudomonadota</taxon>
        <taxon>Alphaproteobacteria</taxon>
        <taxon>Rhodobacterales</taxon>
        <taxon>Roseobacteraceae</taxon>
        <taxon>Thalassobacter</taxon>
    </lineage>
</organism>
<dbReference type="Pfam" id="PF11351">
    <property type="entry name" value="GTA_holin_3TM"/>
    <property type="match status" value="1"/>
</dbReference>
<accession>A0A0P1FK00</accession>
<evidence type="ECO:0000313" key="3">
    <source>
        <dbReference type="EMBL" id="CUH59532.1"/>
    </source>
</evidence>
<proteinExistence type="predicted"/>